<evidence type="ECO:0000313" key="2">
    <source>
        <dbReference type="Proteomes" id="UP000504604"/>
    </source>
</evidence>
<feature type="compositionally biased region" description="Basic and acidic residues" evidence="1">
    <location>
        <begin position="540"/>
        <end position="549"/>
    </location>
</feature>
<feature type="region of interest" description="Disordered" evidence="1">
    <location>
        <begin position="21"/>
        <end position="77"/>
    </location>
</feature>
<feature type="compositionally biased region" description="Polar residues" evidence="1">
    <location>
        <begin position="646"/>
        <end position="666"/>
    </location>
</feature>
<protein>
    <submittedName>
        <fullName evidence="3">Uncharacterized protein LOC105159238</fullName>
    </submittedName>
</protein>
<feature type="compositionally biased region" description="Basic and acidic residues" evidence="1">
    <location>
        <begin position="557"/>
        <end position="584"/>
    </location>
</feature>
<name>A0A6I9SVD9_SESIN</name>
<feature type="region of interest" description="Disordered" evidence="1">
    <location>
        <begin position="534"/>
        <end position="696"/>
    </location>
</feature>
<reference evidence="3" key="1">
    <citation type="submission" date="2025-08" db="UniProtKB">
        <authorList>
            <consortium name="RefSeq"/>
        </authorList>
    </citation>
    <scope>IDENTIFICATION</scope>
</reference>
<organism evidence="2 3">
    <name type="scientific">Sesamum indicum</name>
    <name type="common">Oriental sesame</name>
    <name type="synonym">Sesamum orientale</name>
    <dbReference type="NCBI Taxonomy" id="4182"/>
    <lineage>
        <taxon>Eukaryota</taxon>
        <taxon>Viridiplantae</taxon>
        <taxon>Streptophyta</taxon>
        <taxon>Embryophyta</taxon>
        <taxon>Tracheophyta</taxon>
        <taxon>Spermatophyta</taxon>
        <taxon>Magnoliopsida</taxon>
        <taxon>eudicotyledons</taxon>
        <taxon>Gunneridae</taxon>
        <taxon>Pentapetalae</taxon>
        <taxon>asterids</taxon>
        <taxon>lamiids</taxon>
        <taxon>Lamiales</taxon>
        <taxon>Pedaliaceae</taxon>
        <taxon>Sesamum</taxon>
    </lineage>
</organism>
<dbReference type="InParanoid" id="A0A6I9SVD9"/>
<feature type="compositionally biased region" description="Basic and acidic residues" evidence="1">
    <location>
        <begin position="482"/>
        <end position="497"/>
    </location>
</feature>
<dbReference type="Proteomes" id="UP000504604">
    <property type="component" value="Linkage group LG3"/>
</dbReference>
<feature type="compositionally biased region" description="Basic and acidic residues" evidence="1">
    <location>
        <begin position="383"/>
        <end position="399"/>
    </location>
</feature>
<feature type="compositionally biased region" description="Polar residues" evidence="1">
    <location>
        <begin position="599"/>
        <end position="615"/>
    </location>
</feature>
<keyword evidence="2" id="KW-1185">Reference proteome</keyword>
<dbReference type="AlphaFoldDB" id="A0A6I9SVD9"/>
<feature type="region of interest" description="Disordered" evidence="1">
    <location>
        <begin position="346"/>
        <end position="409"/>
    </location>
</feature>
<feature type="compositionally biased region" description="Basic and acidic residues" evidence="1">
    <location>
        <begin position="683"/>
        <end position="696"/>
    </location>
</feature>
<dbReference type="RefSeq" id="XP_011074534.1">
    <property type="nucleotide sequence ID" value="XM_011076232.2"/>
</dbReference>
<feature type="region of interest" description="Disordered" evidence="1">
    <location>
        <begin position="481"/>
        <end position="501"/>
    </location>
</feature>
<dbReference type="PANTHER" id="PTHR34282">
    <property type="entry name" value="OS01G0228800 PROTEIN-RELATED"/>
    <property type="match status" value="1"/>
</dbReference>
<dbReference type="OrthoDB" id="761625at2759"/>
<accession>A0A6I9SVD9</accession>
<gene>
    <name evidence="3" type="primary">LOC105159238</name>
</gene>
<dbReference type="PANTHER" id="PTHR34282:SF1">
    <property type="entry name" value="DUF3741 DOMAIN-CONTAINING PROTEIN"/>
    <property type="match status" value="1"/>
</dbReference>
<proteinExistence type="predicted"/>
<evidence type="ECO:0000256" key="1">
    <source>
        <dbReference type="SAM" id="MobiDB-lite"/>
    </source>
</evidence>
<sequence>MATKSDFAQKLLTDLRLRKERMAAAQSSSRQSGQTSRVVHGNPGRTSRGARQINAVESAGSRTGNTSRRSNGGSRSINIKESSNQIVLYESGQSSRQVRDLSMAIAFAFENSGNLSKIGVSSTNPLVNFFQRFGPRSLHSQKMDLTSFNDHSLSSGQFPTISHIHINEISKGVQKLNQILRACSDGLNFDRNSIEVGKQLLKGAIDLEESLRMLVNLQEASKYGNGAQKKSRIKLLEEDEDDQDDNHKIADQWKLDRPRFSFDKSSRNSRAVQGATRLKQLALSYPDKNSEQPTGNSEMVLHRTSTSYVQDLSLSTQVKLSSKASSSQTTQEKGRISNVIAKLMGLDEPPQKEDSIRMKNDVKEKEGKQVKVLRKSSKSSETLNRENRNESVLSTDKKSIQTNNMPPVRDSKLKLKVEKIQENPDGSSKLVNSERNQQRKDLKILGVGVEAVPGPKLATTMMNKQQNHAIGDQVNGLQISEGSEKKQNLKKEKESKIIEGGSKVPVLNTELQQKAENSKTLKAEEKKHNRIEYKVSSNSTEKRNADKALLRSQQKPQDQHLQERVIRRTEHSEDKRQADQKDQQIQKQNMMAKNHEGQQVESGVASISNKSTAINLQKKFSREKSAPRNARSAKTIEKVPMKDPTNGRNPNVASMIDISNKTASNQEHYKKEDQSHYSSPREPLPDIEKESSNPELTKEKRIEVSATQKKAIPREVQRNEIPRKIDMLMTRRNATANHLTRPMKQPANMLKDLKQQMHIKNRSSKQMEEESDSQVKEGKTGIRIHNASEMTTEPVRQEDKLQNEADQMIILNNSVADECQVQNIQIVSTLNDDCDSTILNPGKFSDDLQTVEQPYALKDENKLKQCDQSIGDNEESTEPYNLSQHNYKQCPASVIQELLTEPEKDLKEIIIKSQLFLSTAEALFKLNIPVSFLHVGDHDYEVAEKKLVLDTAYEVMKRKARRYEVTYHPYTKTNISCTKIRSLDNLVKQLCKDLEILKFYGGHGNDVAAGLYEMLNKDIYNKGPDVNNMWDFEWSNMMSVFPEKEDVIREVERHMINGLLDEITNDLVLITVSV</sequence>
<evidence type="ECO:0000313" key="3">
    <source>
        <dbReference type="RefSeq" id="XP_011074534.1"/>
    </source>
</evidence>
<dbReference type="GeneID" id="105159238"/>
<dbReference type="KEGG" id="sind:105159238"/>
<feature type="compositionally biased region" description="Basic and acidic residues" evidence="1">
    <location>
        <begin position="349"/>
        <end position="369"/>
    </location>
</feature>
<feature type="compositionally biased region" description="Low complexity" evidence="1">
    <location>
        <begin position="23"/>
        <end position="37"/>
    </location>
</feature>
<feature type="compositionally biased region" description="Low complexity" evidence="1">
    <location>
        <begin position="60"/>
        <end position="76"/>
    </location>
</feature>
<dbReference type="FunCoup" id="A0A6I9SVD9">
    <property type="interactions" value="122"/>
</dbReference>